<dbReference type="AlphaFoldDB" id="A0A4S4LUJ0"/>
<dbReference type="InterPro" id="IPR031358">
    <property type="entry name" value="Stealth_CR1"/>
</dbReference>
<dbReference type="EMBL" id="SGPL01000182">
    <property type="protein sequence ID" value="THH15955.1"/>
    <property type="molecule type" value="Genomic_DNA"/>
</dbReference>
<dbReference type="PROSITE" id="PS00018">
    <property type="entry name" value="EF_HAND_1"/>
    <property type="match status" value="1"/>
</dbReference>
<evidence type="ECO:0000313" key="6">
    <source>
        <dbReference type="EMBL" id="THH15955.1"/>
    </source>
</evidence>
<dbReference type="InterPro" id="IPR002048">
    <property type="entry name" value="EF_hand_dom"/>
</dbReference>
<feature type="region of interest" description="Disordered" evidence="3">
    <location>
        <begin position="1"/>
        <end position="43"/>
    </location>
</feature>
<evidence type="ECO:0000256" key="2">
    <source>
        <dbReference type="ARBA" id="ARBA00022679"/>
    </source>
</evidence>
<dbReference type="GO" id="GO:0046835">
    <property type="term" value="P:carbohydrate phosphorylation"/>
    <property type="evidence" value="ECO:0007669"/>
    <property type="project" value="TreeGrafter"/>
</dbReference>
<keyword evidence="7" id="KW-1185">Reference proteome</keyword>
<feature type="compositionally biased region" description="Polar residues" evidence="3">
    <location>
        <begin position="220"/>
        <end position="234"/>
    </location>
</feature>
<keyword evidence="4" id="KW-0472">Membrane</keyword>
<evidence type="ECO:0000256" key="1">
    <source>
        <dbReference type="ARBA" id="ARBA00007583"/>
    </source>
</evidence>
<comment type="caution">
    <text evidence="6">The sequence shown here is derived from an EMBL/GenBank/DDBJ whole genome shotgun (WGS) entry which is preliminary data.</text>
</comment>
<proteinExistence type="inferred from homology"/>
<dbReference type="Pfam" id="PF11380">
    <property type="entry name" value="Stealth_CR2"/>
    <property type="match status" value="1"/>
</dbReference>
<comment type="similarity">
    <text evidence="1">Belongs to the stealth family.</text>
</comment>
<organism evidence="6 7">
    <name type="scientific">Bondarzewia mesenterica</name>
    <dbReference type="NCBI Taxonomy" id="1095465"/>
    <lineage>
        <taxon>Eukaryota</taxon>
        <taxon>Fungi</taxon>
        <taxon>Dikarya</taxon>
        <taxon>Basidiomycota</taxon>
        <taxon>Agaricomycotina</taxon>
        <taxon>Agaricomycetes</taxon>
        <taxon>Russulales</taxon>
        <taxon>Bondarzewiaceae</taxon>
        <taxon>Bondarzewia</taxon>
    </lineage>
</organism>
<dbReference type="InterPro" id="IPR018247">
    <property type="entry name" value="EF_Hand_1_Ca_BS"/>
</dbReference>
<dbReference type="GO" id="GO:0005509">
    <property type="term" value="F:calcium ion binding"/>
    <property type="evidence" value="ECO:0007669"/>
    <property type="project" value="InterPro"/>
</dbReference>
<accession>A0A4S4LUJ0</accession>
<keyword evidence="2" id="KW-0808">Transferase</keyword>
<dbReference type="OrthoDB" id="263283at2759"/>
<reference evidence="6 7" key="1">
    <citation type="submission" date="2019-02" db="EMBL/GenBank/DDBJ databases">
        <title>Genome sequencing of the rare red list fungi Bondarzewia mesenterica.</title>
        <authorList>
            <person name="Buettner E."/>
            <person name="Kellner H."/>
        </authorList>
    </citation>
    <scope>NUCLEOTIDE SEQUENCE [LARGE SCALE GENOMIC DNA]</scope>
    <source>
        <strain evidence="6 7">DSM 108281</strain>
    </source>
</reference>
<dbReference type="PANTHER" id="PTHR24045">
    <property type="match status" value="1"/>
</dbReference>
<dbReference type="GO" id="GO:0003976">
    <property type="term" value="F:UDP-N-acetylglucosamine-lysosomal-enzyme N-acetylglucosaminephosphotransferase activity"/>
    <property type="evidence" value="ECO:0007669"/>
    <property type="project" value="TreeGrafter"/>
</dbReference>
<sequence>MRHHTWTIPQPTIPPPSYFLRPSEDEDDGDGDEDSGSSTSPFISSSLSFPLRTTYTKARISSIPPYARQQALPWLAHRLSMKKLTLRRLILFVLASAGATATAFFLLYLGTLTSTLIPVSPLFWLDSKPENGSLRPSPIMAHSLFTADCLEAWVARGELCESLDLRSVAALDAVWSWVNGSDPRHQASRSFWSDKAVGYAITAPQAPSDMLQDPDEQRAEAQSGNQQENGTPSRPQAVKRLLPPAPGVNSRPMAKPKIAEKWFRDHDELRYSMRSVYQHMSPYIRTAHLLAADFAHPFVAPAVLDGSSSSSGNHDLFDEEGHVNSSRLGYSNLFASGEGELREGQWPQWLDADSEWTRQGQGGVRLHHHWNLFTLPLVSRRREAELYSTDPQGENREQDELVWKSHVLPTFNSFAIESQMPNIPGLADNFIYNNDDFFLGLDLSPSDFFSPLYGTVFRMLGDLRVNPKEDSTADPSGEWQALERSSWVLSERFGLRKRPYVTHVTKTFSTPLLHETRLMFPEAFAMTATHRFRGKDHDVVAVFLMNHMTVERHREALLWSFIVARGDRDADGFLDSEEMEELMKTVQQASSEADQGLVKVNLPFRKTLYGDRLNSVLKKAGFPRPEHTMFLPSILAYKFSSRDGYPYIDGLTMSNIDRESRYPDLLRGGASQLCTFQLNQCFPEMSGSVEASALLKKIAFETPRCGDCLIFHLMNLSGDLGLSAFLPPTDSHFPVNISAAVLTEPTPFLPLASTWSDLDFSLTGVASQTGWPRDSRREFSMRLIQRYSYVMGSLLYCPIVFPSSPMQFATLKSPTQAVSEIGNLKEGGNAFICVNDDITGGHAQIDKTFSSWLQKTFPAALPFEIPRPS</sequence>
<feature type="domain" description="EF-hand" evidence="5">
    <location>
        <begin position="567"/>
        <end position="589"/>
    </location>
</feature>
<name>A0A4S4LUJ0_9AGAM</name>
<keyword evidence="4" id="KW-1133">Transmembrane helix</keyword>
<evidence type="ECO:0000256" key="4">
    <source>
        <dbReference type="SAM" id="Phobius"/>
    </source>
</evidence>
<evidence type="ECO:0000256" key="3">
    <source>
        <dbReference type="SAM" id="MobiDB-lite"/>
    </source>
</evidence>
<protein>
    <recommendedName>
        <fullName evidence="5">EF-hand domain-containing protein</fullName>
    </recommendedName>
</protein>
<dbReference type="GO" id="GO:0005794">
    <property type="term" value="C:Golgi apparatus"/>
    <property type="evidence" value="ECO:0007669"/>
    <property type="project" value="TreeGrafter"/>
</dbReference>
<keyword evidence="4" id="KW-0812">Transmembrane</keyword>
<dbReference type="InterPro" id="IPR031357">
    <property type="entry name" value="Stealth_CR3"/>
</dbReference>
<evidence type="ECO:0000259" key="5">
    <source>
        <dbReference type="PROSITE" id="PS50222"/>
    </source>
</evidence>
<feature type="region of interest" description="Disordered" evidence="3">
    <location>
        <begin position="205"/>
        <end position="252"/>
    </location>
</feature>
<feature type="compositionally biased region" description="Acidic residues" evidence="3">
    <location>
        <begin position="24"/>
        <end position="35"/>
    </location>
</feature>
<dbReference type="Pfam" id="PF17101">
    <property type="entry name" value="Stealth_CR1"/>
    <property type="match status" value="1"/>
</dbReference>
<dbReference type="PROSITE" id="PS50222">
    <property type="entry name" value="EF_HAND_2"/>
    <property type="match status" value="1"/>
</dbReference>
<gene>
    <name evidence="6" type="ORF">EW146_g4612</name>
</gene>
<dbReference type="Pfam" id="PF17102">
    <property type="entry name" value="Stealth_CR3"/>
    <property type="match status" value="1"/>
</dbReference>
<dbReference type="Proteomes" id="UP000310158">
    <property type="component" value="Unassembled WGS sequence"/>
</dbReference>
<dbReference type="InterPro" id="IPR021520">
    <property type="entry name" value="Stealth_CR2"/>
</dbReference>
<dbReference type="InterPro" id="IPR047141">
    <property type="entry name" value="Stealth"/>
</dbReference>
<feature type="transmembrane region" description="Helical" evidence="4">
    <location>
        <begin position="89"/>
        <end position="110"/>
    </location>
</feature>
<dbReference type="PANTHER" id="PTHR24045:SF0">
    <property type="entry name" value="N-ACETYLGLUCOSAMINE-1-PHOSPHOTRANSFERASE SUBUNITS ALPHA_BETA"/>
    <property type="match status" value="1"/>
</dbReference>
<evidence type="ECO:0000313" key="7">
    <source>
        <dbReference type="Proteomes" id="UP000310158"/>
    </source>
</evidence>